<dbReference type="PANTHER" id="PTHR43214:SF43">
    <property type="entry name" value="TWO-COMPONENT RESPONSE REGULATOR"/>
    <property type="match status" value="1"/>
</dbReference>
<dbReference type="PANTHER" id="PTHR43214">
    <property type="entry name" value="TWO-COMPONENT RESPONSE REGULATOR"/>
    <property type="match status" value="1"/>
</dbReference>
<keyword evidence="2" id="KW-0238">DNA-binding</keyword>
<evidence type="ECO:0000259" key="6">
    <source>
        <dbReference type="PROSITE" id="PS50110"/>
    </source>
</evidence>
<dbReference type="SMART" id="SM00421">
    <property type="entry name" value="HTH_LUXR"/>
    <property type="match status" value="1"/>
</dbReference>
<dbReference type="GO" id="GO:0000160">
    <property type="term" value="P:phosphorelay signal transduction system"/>
    <property type="evidence" value="ECO:0007669"/>
    <property type="project" value="InterPro"/>
</dbReference>
<evidence type="ECO:0000256" key="2">
    <source>
        <dbReference type="ARBA" id="ARBA00023125"/>
    </source>
</evidence>
<dbReference type="PRINTS" id="PR00038">
    <property type="entry name" value="HTHLUXR"/>
</dbReference>
<dbReference type="EMBL" id="WIOL01000001">
    <property type="protein sequence ID" value="MQT15712.1"/>
    <property type="molecule type" value="Genomic_DNA"/>
</dbReference>
<sequence length="229" mass="24533">MRWNGRTTETPESGQTDARRCAETRTRLLVADHLPLVRAGLSALLAEQGHHVVAEAGDGMSVLTALGQWEIDVAMIAIDLPDLDMPNLIAAVRDRGWALPIVVLAPTAQHPAIAAVLDRGAAGMVLKTESADALQQCVATVAAGGRWIDRSAAAEVAERGQVDSEARQLTRRERDVARLVATGQRNRAIAGTLGISEGTVKMHLHNVYAKLGLESRTQLAMDARVRMSV</sequence>
<dbReference type="SMART" id="SM00448">
    <property type="entry name" value="REC"/>
    <property type="match status" value="1"/>
</dbReference>
<dbReference type="PROSITE" id="PS50043">
    <property type="entry name" value="HTH_LUXR_2"/>
    <property type="match status" value="1"/>
</dbReference>
<dbReference type="OrthoDB" id="9782896at2"/>
<reference evidence="7 8" key="1">
    <citation type="submission" date="2019-09" db="EMBL/GenBank/DDBJ databases">
        <title>Polymorphobacter sp. isolated from a lake in China.</title>
        <authorList>
            <person name="Liu Z."/>
        </authorList>
    </citation>
    <scope>NUCLEOTIDE SEQUENCE [LARGE SCALE GENOMIC DNA]</scope>
    <source>
        <strain evidence="7 8">D40P</strain>
    </source>
</reference>
<dbReference type="InterPro" id="IPR001789">
    <property type="entry name" value="Sig_transdc_resp-reg_receiver"/>
</dbReference>
<dbReference type="PROSITE" id="PS00622">
    <property type="entry name" value="HTH_LUXR_1"/>
    <property type="match status" value="1"/>
</dbReference>
<gene>
    <name evidence="7" type="ORF">F3168_00330</name>
</gene>
<dbReference type="SUPFAM" id="SSF46894">
    <property type="entry name" value="C-terminal effector domain of the bipartite response regulators"/>
    <property type="match status" value="1"/>
</dbReference>
<dbReference type="CDD" id="cd17535">
    <property type="entry name" value="REC_NarL-like"/>
    <property type="match status" value="1"/>
</dbReference>
<feature type="domain" description="Response regulatory" evidence="6">
    <location>
        <begin position="27"/>
        <end position="142"/>
    </location>
</feature>
<dbReference type="SUPFAM" id="SSF52172">
    <property type="entry name" value="CheY-like"/>
    <property type="match status" value="1"/>
</dbReference>
<dbReference type="AlphaFoldDB" id="A0A7C9GM48"/>
<evidence type="ECO:0000256" key="3">
    <source>
        <dbReference type="PROSITE-ProRule" id="PRU00169"/>
    </source>
</evidence>
<evidence type="ECO:0000259" key="5">
    <source>
        <dbReference type="PROSITE" id="PS50043"/>
    </source>
</evidence>
<dbReference type="InterPro" id="IPR011006">
    <property type="entry name" value="CheY-like_superfamily"/>
</dbReference>
<feature type="domain" description="HTH luxR-type" evidence="5">
    <location>
        <begin position="162"/>
        <end position="227"/>
    </location>
</feature>
<dbReference type="InterPro" id="IPR039420">
    <property type="entry name" value="WalR-like"/>
</dbReference>
<dbReference type="Pfam" id="PF00196">
    <property type="entry name" value="GerE"/>
    <property type="match status" value="1"/>
</dbReference>
<dbReference type="Gene3D" id="3.40.50.2300">
    <property type="match status" value="1"/>
</dbReference>
<protein>
    <submittedName>
        <fullName evidence="7">Response regulator</fullName>
    </submittedName>
</protein>
<proteinExistence type="predicted"/>
<dbReference type="Pfam" id="PF00072">
    <property type="entry name" value="Response_reg"/>
    <property type="match status" value="1"/>
</dbReference>
<keyword evidence="8" id="KW-1185">Reference proteome</keyword>
<evidence type="ECO:0000313" key="7">
    <source>
        <dbReference type="EMBL" id="MQT15712.1"/>
    </source>
</evidence>
<dbReference type="GO" id="GO:0003677">
    <property type="term" value="F:DNA binding"/>
    <property type="evidence" value="ECO:0007669"/>
    <property type="project" value="UniProtKB-KW"/>
</dbReference>
<feature type="compositionally biased region" description="Polar residues" evidence="4">
    <location>
        <begin position="1"/>
        <end position="16"/>
    </location>
</feature>
<evidence type="ECO:0000256" key="1">
    <source>
        <dbReference type="ARBA" id="ARBA00022553"/>
    </source>
</evidence>
<dbReference type="CDD" id="cd06170">
    <property type="entry name" value="LuxR_C_like"/>
    <property type="match status" value="1"/>
</dbReference>
<dbReference type="GO" id="GO:0006355">
    <property type="term" value="P:regulation of DNA-templated transcription"/>
    <property type="evidence" value="ECO:0007669"/>
    <property type="project" value="InterPro"/>
</dbReference>
<dbReference type="InterPro" id="IPR000792">
    <property type="entry name" value="Tscrpt_reg_LuxR_C"/>
</dbReference>
<dbReference type="InterPro" id="IPR016032">
    <property type="entry name" value="Sig_transdc_resp-reg_C-effctor"/>
</dbReference>
<feature type="region of interest" description="Disordered" evidence="4">
    <location>
        <begin position="1"/>
        <end position="20"/>
    </location>
</feature>
<dbReference type="Proteomes" id="UP000481327">
    <property type="component" value="Unassembled WGS sequence"/>
</dbReference>
<comment type="caution">
    <text evidence="7">The sequence shown here is derived from an EMBL/GenBank/DDBJ whole genome shotgun (WGS) entry which is preliminary data.</text>
</comment>
<evidence type="ECO:0000256" key="4">
    <source>
        <dbReference type="SAM" id="MobiDB-lite"/>
    </source>
</evidence>
<comment type="caution">
    <text evidence="3">Lacks conserved residue(s) required for the propagation of feature annotation.</text>
</comment>
<evidence type="ECO:0000313" key="8">
    <source>
        <dbReference type="Proteomes" id="UP000481327"/>
    </source>
</evidence>
<name>A0A7C9GM48_9SPHN</name>
<keyword evidence="1" id="KW-0597">Phosphoprotein</keyword>
<organism evidence="7 8">
    <name type="scientific">Sandarakinorhabdus fusca</name>
    <dbReference type="NCBI Taxonomy" id="1439888"/>
    <lineage>
        <taxon>Bacteria</taxon>
        <taxon>Pseudomonadati</taxon>
        <taxon>Pseudomonadota</taxon>
        <taxon>Alphaproteobacteria</taxon>
        <taxon>Sphingomonadales</taxon>
        <taxon>Sphingosinicellaceae</taxon>
        <taxon>Sandarakinorhabdus</taxon>
    </lineage>
</organism>
<dbReference type="PROSITE" id="PS50110">
    <property type="entry name" value="RESPONSE_REGULATORY"/>
    <property type="match status" value="1"/>
</dbReference>
<dbReference type="RefSeq" id="WP_152576187.1">
    <property type="nucleotide sequence ID" value="NZ_JAATJI010000001.1"/>
</dbReference>
<dbReference type="InterPro" id="IPR058245">
    <property type="entry name" value="NreC/VraR/RcsB-like_REC"/>
</dbReference>
<accession>A0A7C9GM48</accession>